<keyword evidence="1" id="KW-0812">Transmembrane</keyword>
<comment type="caution">
    <text evidence="4">The sequence shown here is derived from an EMBL/GenBank/DDBJ whole genome shotgun (WGS) entry which is preliminary data.</text>
</comment>
<dbReference type="InterPro" id="IPR019196">
    <property type="entry name" value="ABC_transp_unknown"/>
</dbReference>
<feature type="domain" description="ABC-type uncharacterised transport system" evidence="2">
    <location>
        <begin position="187"/>
        <end position="349"/>
    </location>
</feature>
<dbReference type="AlphaFoldDB" id="A0A5R8KAA8"/>
<dbReference type="Pfam" id="PF23357">
    <property type="entry name" value="DUF7088"/>
    <property type="match status" value="1"/>
</dbReference>
<dbReference type="OrthoDB" id="9767958at2"/>
<dbReference type="Pfam" id="PF09822">
    <property type="entry name" value="ABC_transp_aux"/>
    <property type="match status" value="1"/>
</dbReference>
<dbReference type="Proteomes" id="UP000306196">
    <property type="component" value="Unassembled WGS sequence"/>
</dbReference>
<keyword evidence="1" id="KW-1133">Transmembrane helix</keyword>
<keyword evidence="1" id="KW-0472">Membrane</keyword>
<evidence type="ECO:0000313" key="5">
    <source>
        <dbReference type="Proteomes" id="UP000306196"/>
    </source>
</evidence>
<organism evidence="4 5">
    <name type="scientific">Phragmitibacter flavus</name>
    <dbReference type="NCBI Taxonomy" id="2576071"/>
    <lineage>
        <taxon>Bacteria</taxon>
        <taxon>Pseudomonadati</taxon>
        <taxon>Verrucomicrobiota</taxon>
        <taxon>Verrucomicrobiia</taxon>
        <taxon>Verrucomicrobiales</taxon>
        <taxon>Verrucomicrobiaceae</taxon>
        <taxon>Phragmitibacter</taxon>
    </lineage>
</organism>
<dbReference type="RefSeq" id="WP_138088162.1">
    <property type="nucleotide sequence ID" value="NZ_VAUV01000018.1"/>
</dbReference>
<sequence>MPHSSPASPPPTPKVGRFSIGLNVVLQLVLLLALFGIANYLSYRHFIRQDLSPNKDFTLSEYTHNYIKRLSKNVDLTLIYTRESPAMQEVRSLLESYRDIKKNRISTEEIDPVRDMERAEELKLKHNITLQGNGILIEANKRIKFIPEEDIIIRGLSGNRDNPSVDFRGEDAVTSTIINLLEGEAQRLYFITGKGEASGKGPELPFVALSAIGTLQNFEVAPLNLTEVTTIPDDANALVIVGPKYDFSETEIKMIETYWATERAALFILLDPNGQTPRLRQFISTHGVTPRPDRVLYAESTATGPRKEFSVNANFSADSPITQPLQTVTTTFSGQTQSLDVKTESPELRARQIEVLPLITANERFWGETRFLLDLPRVDPEDTQPPVHLGASIERGHVRDARLRVDSARMVIVSNALLLDPATRLDNHQTFVINSLNWMLSREKLIGIPSIRKQTFRLELTADQRTKIFWVTALVLPGSILALGFMIWNFRRA</sequence>
<accession>A0A5R8KAA8</accession>
<evidence type="ECO:0000313" key="4">
    <source>
        <dbReference type="EMBL" id="TLD68845.1"/>
    </source>
</evidence>
<dbReference type="InterPro" id="IPR055396">
    <property type="entry name" value="DUF7088"/>
</dbReference>
<feature type="transmembrane region" description="Helical" evidence="1">
    <location>
        <begin position="468"/>
        <end position="488"/>
    </location>
</feature>
<protein>
    <submittedName>
        <fullName evidence="4">Uncharacterized protein</fullName>
    </submittedName>
</protein>
<gene>
    <name evidence="4" type="ORF">FEM03_20430</name>
</gene>
<feature type="transmembrane region" description="Helical" evidence="1">
    <location>
        <begin position="20"/>
        <end position="41"/>
    </location>
</feature>
<keyword evidence="5" id="KW-1185">Reference proteome</keyword>
<name>A0A5R8KAA8_9BACT</name>
<evidence type="ECO:0000256" key="1">
    <source>
        <dbReference type="SAM" id="Phobius"/>
    </source>
</evidence>
<evidence type="ECO:0000259" key="2">
    <source>
        <dbReference type="Pfam" id="PF09822"/>
    </source>
</evidence>
<feature type="domain" description="DUF7088" evidence="3">
    <location>
        <begin position="54"/>
        <end position="123"/>
    </location>
</feature>
<reference evidence="4 5" key="1">
    <citation type="submission" date="2019-05" db="EMBL/GenBank/DDBJ databases">
        <title>Verrucobacter flavum gen. nov., sp. nov. a new member of the family Verrucomicrobiaceae.</title>
        <authorList>
            <person name="Szuroczki S."/>
            <person name="Abbaszade G."/>
            <person name="Szabo A."/>
            <person name="Felfoldi T."/>
            <person name="Schumann P."/>
            <person name="Boka K."/>
            <person name="Keki Z."/>
            <person name="Toumi M."/>
            <person name="Toth E."/>
        </authorList>
    </citation>
    <scope>NUCLEOTIDE SEQUENCE [LARGE SCALE GENOMIC DNA]</scope>
    <source>
        <strain evidence="4 5">MG-N-17</strain>
    </source>
</reference>
<evidence type="ECO:0000259" key="3">
    <source>
        <dbReference type="Pfam" id="PF23357"/>
    </source>
</evidence>
<dbReference type="EMBL" id="VAUV01000018">
    <property type="protein sequence ID" value="TLD68845.1"/>
    <property type="molecule type" value="Genomic_DNA"/>
</dbReference>
<proteinExistence type="predicted"/>